<comment type="caution">
    <text evidence="5">The sequence shown here is derived from an EMBL/GenBank/DDBJ whole genome shotgun (WGS) entry which is preliminary data.</text>
</comment>
<organism evidence="5 6">
    <name type="scientific">Enterococcus wangshanyuanii</name>
    <dbReference type="NCBI Taxonomy" id="2005703"/>
    <lineage>
        <taxon>Bacteria</taxon>
        <taxon>Bacillati</taxon>
        <taxon>Bacillota</taxon>
        <taxon>Bacilli</taxon>
        <taxon>Lactobacillales</taxon>
        <taxon>Enterococcaceae</taxon>
        <taxon>Enterococcus</taxon>
    </lineage>
</organism>
<dbReference type="InterPro" id="IPR027417">
    <property type="entry name" value="P-loop_NTPase"/>
</dbReference>
<keyword evidence="5" id="KW-0547">Nucleotide-binding</keyword>
<keyword evidence="5" id="KW-0347">Helicase</keyword>
<evidence type="ECO:0000313" key="5">
    <source>
        <dbReference type="EMBL" id="GGC79211.1"/>
    </source>
</evidence>
<dbReference type="InterPro" id="IPR041677">
    <property type="entry name" value="DNA2/NAM7_AAA_11"/>
</dbReference>
<protein>
    <submittedName>
        <fullName evidence="5">DNA helicase</fullName>
    </submittedName>
</protein>
<proteinExistence type="predicted"/>
<keyword evidence="1" id="KW-0175">Coiled coil</keyword>
<dbReference type="InterPro" id="IPR041679">
    <property type="entry name" value="DNA2/NAM7-like_C"/>
</dbReference>
<evidence type="ECO:0000259" key="3">
    <source>
        <dbReference type="Pfam" id="PF13086"/>
    </source>
</evidence>
<dbReference type="Gene3D" id="3.40.960.10">
    <property type="entry name" value="VSR Endonuclease"/>
    <property type="match status" value="1"/>
</dbReference>
<reference evidence="6" key="1">
    <citation type="journal article" date="2019" name="Int. J. Syst. Evol. Microbiol.">
        <title>The Global Catalogue of Microorganisms (GCM) 10K type strain sequencing project: providing services to taxonomists for standard genome sequencing and annotation.</title>
        <authorList>
            <consortium name="The Broad Institute Genomics Platform"/>
            <consortium name="The Broad Institute Genome Sequencing Center for Infectious Disease"/>
            <person name="Wu L."/>
            <person name="Ma J."/>
        </authorList>
    </citation>
    <scope>NUCLEOTIDE SEQUENCE [LARGE SCALE GENOMIC DNA]</scope>
    <source>
        <strain evidence="6">CGMCC 1.15942</strain>
    </source>
</reference>
<dbReference type="EMBL" id="BMKI01000001">
    <property type="protein sequence ID" value="GGC79211.1"/>
    <property type="molecule type" value="Genomic_DNA"/>
</dbReference>
<evidence type="ECO:0000259" key="2">
    <source>
        <dbReference type="Pfam" id="PF10881"/>
    </source>
</evidence>
<dbReference type="PANTHER" id="PTHR10887">
    <property type="entry name" value="DNA2/NAM7 HELICASE FAMILY"/>
    <property type="match status" value="1"/>
</dbReference>
<dbReference type="Proteomes" id="UP000630615">
    <property type="component" value="Unassembled WGS sequence"/>
</dbReference>
<keyword evidence="6" id="KW-1185">Reference proteome</keyword>
<dbReference type="Pfam" id="PF10881">
    <property type="entry name" value="DUF2726"/>
    <property type="match status" value="1"/>
</dbReference>
<sequence>MNILQFLRERERDGKMFVFEYTNNNGRTRTHEVKKVNFISDNGKLTGLFVGNKNFNYSIEKMEDLRLLGHHSEIETRSISSNKKDNKMTKKAPDFGRSKRKNYIYLNKLTQQMIEKNILEHGISEDEGLNYSLSHIKNEILNDEKSIYNKKVLKKFLEGNMSERKLTIEPELILPFTSNLSQKEAIKNALMYDISIIQGPPGTGKTQTILNIICNSIIKGKRVLVVSNNNSAIDNVNEKLSNLENLFNFSVRLGSSKPYIETLMSEIHTKIIRDSKQNFQIDSNLERVNLIDLKSEIDEKEKQLEQLIDQKNLLNELKTQKRHIEKKLATYGNEKMDIVVNKFFTFPSQLKNEINFLRKQRTKPANILSKAYFKLRFSAPAVDIENYTLYQWRLEKLYAIKMINYLENKIAAIPIIEEELKNKYEEYKIESLNQINDSVRRIFQNKQQNISKILDTLESDFAKFSDIKKEILDTYPVILTTIDSVASNVGYRKYDMVIVDEASQTNIISILPTLNTAEQIVVVGDSKQLSHIVANELKEYDMKLTKLYEIDNNYSFSNTNFLDSIMHVCQPPTVLLKEHYRCDFNIINYCNKKFYDGELIVYSKNSFVDSLKIMPLNKEKNSSTGIRKNGQNSYFNKIEEREIILYLKNNKKNVSVITPYGKQEENLIAALPELEHCIGTIYKFQGRENKRVLLSTVLTKESSHLQKSDLLGNQTVNVAVSRAEEELILFTHDYFFKEMNHGLKDLIEYIETYGNVLESNVNSIFAYLYKQLPYYKKEKDYDSLWEKQLHKIMKQVLQKYPGFIIQMKLPLADIARDKEFLDSNLELKKFALNKNTHLDFTIISELTNKPILAIELDGKYHDEYEQQIRDKKKDEILDYHSVPIWRIKSTDAIEKDDISEKLHKYMYDAELEGELDHFLEDNNWKIN</sequence>
<feature type="coiled-coil region" evidence="1">
    <location>
        <begin position="290"/>
        <end position="334"/>
    </location>
</feature>
<dbReference type="Pfam" id="PF13086">
    <property type="entry name" value="AAA_11"/>
    <property type="match status" value="1"/>
</dbReference>
<evidence type="ECO:0000259" key="4">
    <source>
        <dbReference type="Pfam" id="PF13087"/>
    </source>
</evidence>
<evidence type="ECO:0000256" key="1">
    <source>
        <dbReference type="SAM" id="Coils"/>
    </source>
</evidence>
<dbReference type="Pfam" id="PF13087">
    <property type="entry name" value="AAA_12"/>
    <property type="match status" value="1"/>
</dbReference>
<dbReference type="Gene3D" id="3.40.50.300">
    <property type="entry name" value="P-loop containing nucleotide triphosphate hydrolases"/>
    <property type="match status" value="3"/>
</dbReference>
<accession>A0ABQ1NK53</accession>
<dbReference type="SUPFAM" id="SSF52540">
    <property type="entry name" value="P-loop containing nucleoside triphosphate hydrolases"/>
    <property type="match status" value="1"/>
</dbReference>
<gene>
    <name evidence="5" type="ORF">GCM10011573_06160</name>
</gene>
<dbReference type="RefSeq" id="WP_088268512.1">
    <property type="nucleotide sequence ID" value="NZ_BMKI01000001.1"/>
</dbReference>
<feature type="domain" description="DNA2/NAM7 helicase helicase" evidence="3">
    <location>
        <begin position="178"/>
        <end position="533"/>
    </location>
</feature>
<keyword evidence="5" id="KW-0067">ATP-binding</keyword>
<keyword evidence="5" id="KW-0378">Hydrolase</keyword>
<dbReference type="GO" id="GO:0004386">
    <property type="term" value="F:helicase activity"/>
    <property type="evidence" value="ECO:0007669"/>
    <property type="project" value="UniProtKB-KW"/>
</dbReference>
<dbReference type="InterPro" id="IPR045055">
    <property type="entry name" value="DNA2/NAM7-like"/>
</dbReference>
<name>A0ABQ1NK53_9ENTE</name>
<dbReference type="InterPro" id="IPR024402">
    <property type="entry name" value="DUF2726"/>
</dbReference>
<feature type="domain" description="DNA2/NAM7 helicase-like C-terminal" evidence="4">
    <location>
        <begin position="563"/>
        <end position="731"/>
    </location>
</feature>
<feature type="domain" description="DUF2726" evidence="2">
    <location>
        <begin position="786"/>
        <end position="902"/>
    </location>
</feature>
<evidence type="ECO:0000313" key="6">
    <source>
        <dbReference type="Proteomes" id="UP000630615"/>
    </source>
</evidence>